<dbReference type="Proteomes" id="UP000005237">
    <property type="component" value="Unassembled WGS sequence"/>
</dbReference>
<dbReference type="GO" id="GO:0071163">
    <property type="term" value="P:DNA replication preinitiation complex assembly"/>
    <property type="evidence" value="ECO:0007669"/>
    <property type="project" value="InterPro"/>
</dbReference>
<dbReference type="GO" id="GO:0003677">
    <property type="term" value="F:DNA binding"/>
    <property type="evidence" value="ECO:0007669"/>
    <property type="project" value="InterPro"/>
</dbReference>
<reference evidence="6" key="1">
    <citation type="submission" date="2010-08" db="EMBL/GenBank/DDBJ databases">
        <authorList>
            <consortium name="Caenorhabditis japonica Sequencing Consortium"/>
            <person name="Wilson R.K."/>
        </authorList>
    </citation>
    <scope>NUCLEOTIDE SEQUENCE [LARGE SCALE GENOMIC DNA]</scope>
    <source>
        <strain evidence="6">DF5081</strain>
    </source>
</reference>
<dbReference type="GO" id="GO:0000278">
    <property type="term" value="P:mitotic cell cycle"/>
    <property type="evidence" value="ECO:0007669"/>
    <property type="project" value="TreeGrafter"/>
</dbReference>
<feature type="domain" description="CDT1 Geminin-binding" evidence="4">
    <location>
        <begin position="276"/>
        <end position="477"/>
    </location>
</feature>
<feature type="compositionally biased region" description="Polar residues" evidence="3">
    <location>
        <begin position="97"/>
        <end position="108"/>
    </location>
</feature>
<dbReference type="InterPro" id="IPR036390">
    <property type="entry name" value="WH_DNA-bd_sf"/>
</dbReference>
<feature type="compositionally biased region" description="Low complexity" evidence="3">
    <location>
        <begin position="381"/>
        <end position="394"/>
    </location>
</feature>
<dbReference type="InterPro" id="IPR038090">
    <property type="entry name" value="Cdt1_C_WH_dom_sf"/>
</dbReference>
<evidence type="ECO:0000313" key="5">
    <source>
        <dbReference type="EnsemblMetazoa" id="CJA13375.1"/>
    </source>
</evidence>
<evidence type="ECO:0000256" key="2">
    <source>
        <dbReference type="ARBA" id="ARBA00023306"/>
    </source>
</evidence>
<protein>
    <submittedName>
        <fullName evidence="5">CDT1 domain-containing protein</fullName>
    </submittedName>
</protein>
<dbReference type="Pfam" id="PF08839">
    <property type="entry name" value="CDT1"/>
    <property type="match status" value="1"/>
</dbReference>
<dbReference type="GO" id="GO:0110039">
    <property type="term" value="P:positive regulation of nematode male tail tip morphogenesis"/>
    <property type="evidence" value="ECO:0007669"/>
    <property type="project" value="EnsemblMetazoa"/>
</dbReference>
<evidence type="ECO:0000256" key="1">
    <source>
        <dbReference type="ARBA" id="ARBA00008356"/>
    </source>
</evidence>
<comment type="similarity">
    <text evidence="1">Belongs to the Cdt1 family.</text>
</comment>
<name>A0A8R1DV23_CAEJA</name>
<dbReference type="SMART" id="SM01075">
    <property type="entry name" value="CDT1"/>
    <property type="match status" value="1"/>
</dbReference>
<dbReference type="SUPFAM" id="SSF46785">
    <property type="entry name" value="Winged helix' DNA-binding domain"/>
    <property type="match status" value="1"/>
</dbReference>
<dbReference type="GO" id="GO:0000076">
    <property type="term" value="P:DNA replication checkpoint signaling"/>
    <property type="evidence" value="ECO:0007669"/>
    <property type="project" value="TreeGrafter"/>
</dbReference>
<feature type="region of interest" description="Disordered" evidence="3">
    <location>
        <begin position="516"/>
        <end position="539"/>
    </location>
</feature>
<sequence>MASRVTRSRARSETPSQVTDYFKTTKATRTRGPAKIIEEHEPEQHVAPITKNIPTETEIQTKSKPSKVKVEKKIEGPVAPLFEKTEKKASRTRNRTPSRQAELSTAELTGTPPKKTREEDIILENPNAPAKSAIEELMANSTKQKKSTCRTVADLQARLAQKGAVRALHAENLKNKAKQVEEHAEALKSPKKKLVEPLLSPTKLKSKAARSLFPSPKKRVPEYVLPGFNVHKSAEKIQEEQDIAHDLEEKRMTAELLKASQLCEEVKESLREPIQLPTAYENLVDGFKCVDKITSILQGQNRSCMAQELFKNVRSNSGKEFGELQLAQIVHVYPEAHKVEMRECRKQFGQPGRWELEVKPNLVDDLRGFIKETSPTDSTDLPLVLPPSKLLSPKKSPRKQAPALRQPELDGRRRLDAARMRDRAYVFRHKLQNIVKESHAKFLEEQGFPEMPNIKRMHPCFNPNKNCPKLASAKLPEPPLQKSAEHLGMKDALDLYMDIDQVKLPSFVQKAYQDLKSPHKSTTGASGTVPTSPKKFQEMQKEQKTSVLDRIRKKAELQKAASAFVDKDMEKRALRLEVLKNRYARVVCNRFTTKKVLAMKIDAVVEFLRFSCANPPSIADTVDHLKLLCEVAPMYVSETVTMNEKHLRFTDNNLEAIVELLEEEHKRTRDALAAQKSAHIAQMQSSHTPRPSKAARSLKFV</sequence>
<dbReference type="Pfam" id="PF16679">
    <property type="entry name" value="CDT1_C"/>
    <property type="match status" value="1"/>
</dbReference>
<feature type="region of interest" description="Disordered" evidence="3">
    <location>
        <begin position="1"/>
        <end position="114"/>
    </location>
</feature>
<dbReference type="GO" id="GO:0000785">
    <property type="term" value="C:chromatin"/>
    <property type="evidence" value="ECO:0007669"/>
    <property type="project" value="EnsemblMetazoa"/>
</dbReference>
<organism evidence="5 6">
    <name type="scientific">Caenorhabditis japonica</name>
    <dbReference type="NCBI Taxonomy" id="281687"/>
    <lineage>
        <taxon>Eukaryota</taxon>
        <taxon>Metazoa</taxon>
        <taxon>Ecdysozoa</taxon>
        <taxon>Nematoda</taxon>
        <taxon>Chromadorea</taxon>
        <taxon>Rhabditida</taxon>
        <taxon>Rhabditina</taxon>
        <taxon>Rhabditomorpha</taxon>
        <taxon>Rhabditoidea</taxon>
        <taxon>Rhabditidae</taxon>
        <taxon>Peloderinae</taxon>
        <taxon>Caenorhabditis</taxon>
    </lineage>
</organism>
<dbReference type="EnsemblMetazoa" id="CJA13375.1">
    <property type="protein sequence ID" value="CJA13375.1"/>
    <property type="gene ID" value="WBGene00132579"/>
</dbReference>
<evidence type="ECO:0000259" key="4">
    <source>
        <dbReference type="SMART" id="SM01075"/>
    </source>
</evidence>
<dbReference type="InterPro" id="IPR032054">
    <property type="entry name" value="Cdt1_C"/>
</dbReference>
<dbReference type="PANTHER" id="PTHR28637">
    <property type="entry name" value="DNA REPLICATION FACTOR CDT1"/>
    <property type="match status" value="1"/>
</dbReference>
<evidence type="ECO:0000313" key="6">
    <source>
        <dbReference type="Proteomes" id="UP000005237"/>
    </source>
</evidence>
<evidence type="ECO:0000256" key="3">
    <source>
        <dbReference type="SAM" id="MobiDB-lite"/>
    </source>
</evidence>
<feature type="region of interest" description="Disordered" evidence="3">
    <location>
        <begin position="373"/>
        <end position="415"/>
    </location>
</feature>
<dbReference type="InterPro" id="IPR014939">
    <property type="entry name" value="CDT1_Gemini-bd-like"/>
</dbReference>
<dbReference type="GO" id="GO:0005737">
    <property type="term" value="C:cytoplasm"/>
    <property type="evidence" value="ECO:0007669"/>
    <property type="project" value="EnsemblMetazoa"/>
</dbReference>
<dbReference type="InterPro" id="IPR045173">
    <property type="entry name" value="Cdt1"/>
</dbReference>
<keyword evidence="6" id="KW-1185">Reference proteome</keyword>
<feature type="compositionally biased region" description="Polar residues" evidence="3">
    <location>
        <begin position="520"/>
        <end position="531"/>
    </location>
</feature>
<dbReference type="GO" id="GO:0005634">
    <property type="term" value="C:nucleus"/>
    <property type="evidence" value="ECO:0007669"/>
    <property type="project" value="EnsemblMetazoa"/>
</dbReference>
<dbReference type="GO" id="GO:0070182">
    <property type="term" value="F:DNA polymerase binding"/>
    <property type="evidence" value="ECO:0007669"/>
    <property type="project" value="TreeGrafter"/>
</dbReference>
<dbReference type="AlphaFoldDB" id="A0A8R1DV23"/>
<feature type="region of interest" description="Disordered" evidence="3">
    <location>
        <begin position="680"/>
        <end position="701"/>
    </location>
</feature>
<dbReference type="GO" id="GO:0030174">
    <property type="term" value="P:regulation of DNA-templated DNA replication initiation"/>
    <property type="evidence" value="ECO:0007669"/>
    <property type="project" value="InterPro"/>
</dbReference>
<reference evidence="5" key="2">
    <citation type="submission" date="2022-06" db="UniProtKB">
        <authorList>
            <consortium name="EnsemblMetazoa"/>
        </authorList>
    </citation>
    <scope>IDENTIFICATION</scope>
    <source>
        <strain evidence="5">DF5081</strain>
    </source>
</reference>
<dbReference type="PANTHER" id="PTHR28637:SF1">
    <property type="entry name" value="DNA REPLICATION FACTOR CDT1"/>
    <property type="match status" value="1"/>
</dbReference>
<accession>A0A8R1DV23</accession>
<keyword evidence="2" id="KW-0131">Cell cycle</keyword>
<dbReference type="Gene3D" id="1.10.10.1420">
    <property type="entry name" value="DNA replication factor Cdt1, C-terminal WH domain"/>
    <property type="match status" value="1"/>
</dbReference>
<proteinExistence type="inferred from homology"/>